<dbReference type="EMBL" id="ACCJ01000286">
    <property type="protein sequence ID" value="EEG54260.1"/>
    <property type="molecule type" value="Genomic_DNA"/>
</dbReference>
<dbReference type="Proteomes" id="UP000004756">
    <property type="component" value="Unassembled WGS sequence"/>
</dbReference>
<organism evidence="1 2">
    <name type="scientific">[Clostridium] asparagiforme DSM 15981</name>
    <dbReference type="NCBI Taxonomy" id="518636"/>
    <lineage>
        <taxon>Bacteria</taxon>
        <taxon>Bacillati</taxon>
        <taxon>Bacillota</taxon>
        <taxon>Clostridia</taxon>
        <taxon>Lachnospirales</taxon>
        <taxon>Lachnospiraceae</taxon>
        <taxon>Enterocloster</taxon>
    </lineage>
</organism>
<keyword evidence="2" id="KW-1185">Reference proteome</keyword>
<name>C0D344_9FIRM</name>
<protein>
    <submittedName>
        <fullName evidence="1">Uncharacterized protein</fullName>
    </submittedName>
</protein>
<evidence type="ECO:0000313" key="1">
    <source>
        <dbReference type="EMBL" id="EEG54260.1"/>
    </source>
</evidence>
<sequence length="39" mass="4409">MVYISAAPASIIVNNILEQPRFYDTFRLDGRKQAVSPRA</sequence>
<dbReference type="AlphaFoldDB" id="C0D344"/>
<comment type="caution">
    <text evidence="1">The sequence shown here is derived from an EMBL/GenBank/DDBJ whole genome shotgun (WGS) entry which is preliminary data.</text>
</comment>
<reference evidence="1 2" key="2">
    <citation type="submission" date="2009-02" db="EMBL/GenBank/DDBJ databases">
        <title>Draft genome sequence of Clostridium asparagiforme (DSM 15981).</title>
        <authorList>
            <person name="Sudarsanam P."/>
            <person name="Ley R."/>
            <person name="Guruge J."/>
            <person name="Turnbaugh P.J."/>
            <person name="Mahowald M."/>
            <person name="Liep D."/>
            <person name="Gordon J."/>
        </authorList>
    </citation>
    <scope>NUCLEOTIDE SEQUENCE [LARGE SCALE GENOMIC DNA]</scope>
    <source>
        <strain evidence="1 2">DSM 15981</strain>
    </source>
</reference>
<proteinExistence type="predicted"/>
<reference evidence="1 2" key="1">
    <citation type="submission" date="2009-01" db="EMBL/GenBank/DDBJ databases">
        <authorList>
            <person name="Fulton L."/>
            <person name="Clifton S."/>
            <person name="Fulton B."/>
            <person name="Xu J."/>
            <person name="Minx P."/>
            <person name="Pepin K.H."/>
            <person name="Johnson M."/>
            <person name="Bhonagiri V."/>
            <person name="Nash W.E."/>
            <person name="Mardis E.R."/>
            <person name="Wilson R.K."/>
        </authorList>
    </citation>
    <scope>NUCLEOTIDE SEQUENCE [LARGE SCALE GENOMIC DNA]</scope>
    <source>
        <strain evidence="1 2">DSM 15981</strain>
    </source>
</reference>
<gene>
    <name evidence="1" type="ORF">CLOSTASPAR_03684</name>
</gene>
<evidence type="ECO:0000313" key="2">
    <source>
        <dbReference type="Proteomes" id="UP000004756"/>
    </source>
</evidence>
<accession>C0D344</accession>
<dbReference type="HOGENOM" id="CLU_3307087_0_0_9"/>